<reference evidence="2 3" key="1">
    <citation type="submission" date="2021-06" db="EMBL/GenBank/DDBJ databases">
        <authorList>
            <person name="Palmer J.M."/>
        </authorList>
    </citation>
    <scope>NUCLEOTIDE SEQUENCE [LARGE SCALE GENOMIC DNA]</scope>
    <source>
        <strain evidence="2 3">GA_2019</strain>
        <tissue evidence="2">Muscle</tissue>
    </source>
</reference>
<protein>
    <submittedName>
        <fullName evidence="2">Uncharacterized protein</fullName>
    </submittedName>
</protein>
<evidence type="ECO:0000313" key="3">
    <source>
        <dbReference type="Proteomes" id="UP001476798"/>
    </source>
</evidence>
<evidence type="ECO:0000313" key="2">
    <source>
        <dbReference type="EMBL" id="MEQ2171801.1"/>
    </source>
</evidence>
<dbReference type="EMBL" id="JAHRIO010040992">
    <property type="protein sequence ID" value="MEQ2171801.1"/>
    <property type="molecule type" value="Genomic_DNA"/>
</dbReference>
<feature type="region of interest" description="Disordered" evidence="1">
    <location>
        <begin position="89"/>
        <end position="111"/>
    </location>
</feature>
<dbReference type="Proteomes" id="UP001476798">
    <property type="component" value="Unassembled WGS sequence"/>
</dbReference>
<gene>
    <name evidence="2" type="ORF">GOODEAATRI_014386</name>
</gene>
<sequence>MILGSAPTHGRSRSVCTVNTTVVQTHNIFILTDSSKTNDTFCYITLFVLDLCSVSSSKEKKRNKGFRRWVSFFPFSLLFFAVPVKQVSNSAPCEDDWKQPEDRDPYKRQSS</sequence>
<accession>A0ABV0NK89</accession>
<name>A0ABV0NK89_9TELE</name>
<proteinExistence type="predicted"/>
<evidence type="ECO:0000256" key="1">
    <source>
        <dbReference type="SAM" id="MobiDB-lite"/>
    </source>
</evidence>
<keyword evidence="3" id="KW-1185">Reference proteome</keyword>
<feature type="compositionally biased region" description="Basic and acidic residues" evidence="1">
    <location>
        <begin position="95"/>
        <end position="111"/>
    </location>
</feature>
<comment type="caution">
    <text evidence="2">The sequence shown here is derived from an EMBL/GenBank/DDBJ whole genome shotgun (WGS) entry which is preliminary data.</text>
</comment>
<organism evidence="2 3">
    <name type="scientific">Goodea atripinnis</name>
    <dbReference type="NCBI Taxonomy" id="208336"/>
    <lineage>
        <taxon>Eukaryota</taxon>
        <taxon>Metazoa</taxon>
        <taxon>Chordata</taxon>
        <taxon>Craniata</taxon>
        <taxon>Vertebrata</taxon>
        <taxon>Euteleostomi</taxon>
        <taxon>Actinopterygii</taxon>
        <taxon>Neopterygii</taxon>
        <taxon>Teleostei</taxon>
        <taxon>Neoteleostei</taxon>
        <taxon>Acanthomorphata</taxon>
        <taxon>Ovalentaria</taxon>
        <taxon>Atherinomorphae</taxon>
        <taxon>Cyprinodontiformes</taxon>
        <taxon>Goodeidae</taxon>
        <taxon>Goodea</taxon>
    </lineage>
</organism>